<accession>A0A974WHD3</accession>
<dbReference type="SUPFAM" id="SSF49299">
    <property type="entry name" value="PKD domain"/>
    <property type="match status" value="2"/>
</dbReference>
<dbReference type="KEGG" id="fuv:JR347_10990"/>
<dbReference type="PROSITE" id="PS50093">
    <property type="entry name" value="PKD"/>
    <property type="match status" value="1"/>
</dbReference>
<dbReference type="InterPro" id="IPR000601">
    <property type="entry name" value="PKD_dom"/>
</dbReference>
<dbReference type="RefSeq" id="WP_205720653.1">
    <property type="nucleotide sequence ID" value="NZ_CP070608.1"/>
</dbReference>
<dbReference type="CDD" id="cd00146">
    <property type="entry name" value="PKD"/>
    <property type="match status" value="1"/>
</dbReference>
<dbReference type="Pfam" id="PF18911">
    <property type="entry name" value="PKD_4"/>
    <property type="match status" value="1"/>
</dbReference>
<dbReference type="Proteomes" id="UP000662783">
    <property type="component" value="Chromosome"/>
</dbReference>
<dbReference type="Pfam" id="PF19406">
    <property type="entry name" value="PKD_5"/>
    <property type="match status" value="19"/>
</dbReference>
<gene>
    <name evidence="2" type="ORF">JR347_10990</name>
</gene>
<dbReference type="SMART" id="SM00089">
    <property type="entry name" value="PKD"/>
    <property type="match status" value="2"/>
</dbReference>
<evidence type="ECO:0000259" key="1">
    <source>
        <dbReference type="PROSITE" id="PS50093"/>
    </source>
</evidence>
<dbReference type="InterPro" id="IPR035986">
    <property type="entry name" value="PKD_dom_sf"/>
</dbReference>
<evidence type="ECO:0000313" key="3">
    <source>
        <dbReference type="Proteomes" id="UP000662783"/>
    </source>
</evidence>
<protein>
    <submittedName>
        <fullName evidence="2">Gliding motility-associated C-terminal domain-containing protein</fullName>
    </submittedName>
</protein>
<name>A0A974WHD3_9BACT</name>
<sequence>MMKYFRFVVFIFFYLTVNTELFGQNLVSATHETDNQLQVTAVFDSPPTNIVANYSLAGGTIPVSSVFVSGNTAFIALSSPVPIGTSSFSVLYIPTGSTVNSVNNRIVDCDDFEWELVGIPTPPCAPVNPQTRMTFSIVPGVRNSSNFNLGNIVVRARWNDPANNRSDLVPFESDENGLASSPNNFFTVSAAADGFNYPDNENDCSYESIWLVRIGTTSCIASNPGQFVTYASHNEDNEGGGVINLQPTIANTELVCLNDEANMSFSDVSTLNCINDPDQPNDDDRWVRVIYGDAGRADADRIPNVFVGGVQVTDETGALIAGEYIPTFGGGTGAIGTGDIIGVVEFNDPVNQLPFGALDQITTVSTATALANRDIGDRFYVTIEYWNVCNPYSLGNAAGNQVSASDFLEIIDIPPAPTAVDDIICEGDGLGGVNFTVAGTGGSTRINWYDDDPNTGGVLSANPNGNNSVNFPATSFPGGLNTNNPGIYSMWATYVIGTTNSCESDPVEITVTVREDLTQPGAITGTSPICNNTNNVTFSIAGAPGNNPFGGAIEYEWSSTGGGGVNLDATSGNSITADFNIGGSFTSVTRTIRVRRIYSSAPTCPSNYRTFTVTIFGTTQGGTTGSDNDICEGESTGVISLTGERGSILNWERQFNGGGFIDIGNNGNTSFSEILATEGTYEYRAVVDNGPCLTQTSSVTTITVNPIPATPTITASGGVTNICANGVDQIILQSSNTDGNADEYAWYRDPDLITPVQQSNSNQLIRSTVAQSGRYYVQVIGVNPTNCESPLSAPIDITIDPLPTASGPTGGGSVCSGNPAPDIVWNLTGTAPYQVTYTDGTSTFGPIAEPTNTFTLSGLVTAGTYEITALSDNNGCNATSLGGTASITVGGTAPSLDTPFSLDNNVACDDGASSFNPELLFSLDDANSASQSGFVLIYRIDGSTNRTINFDTDAVGDPTAAIVFNDIELNSTVPSPHDIEIVSIESPAGCLTVLNTIINFTLNPRPADPTGPVNAIACSDPGTGQTISVDVPAGGFTVRWYTSYTDPTTNSPVTGADGTIGGTNGNEFTPVTSSTATFFAAIETDATGCLSNGAVAVTQTEDTAPSVANADTDGVGNNATCNDFYTLSGNIPGSGIGTWSTGNVIYQASFNSLVDDGAGVEGPGPVNTDPVVESWTVDASAGSFTASTDYFRVDGSQFVARDVDGEVIWRTPIIDISGFPLGVDLTVDLSNNGNLEAGDDINVFYRINGGVETLFTAGSQSGNFATVTASASGLTGTTLQIVIRVENNADNDEIYFDNVAITEAGTSAPVFADPNLPNTLVTNLPVGSTDFTWTISSALGVCSDETSTVTITRNPLPDVIDPTPEVCEDQPRNSDNAIIDLTTYENSITSLPAGNRTVTWFTNPGLTINPGDVNNHPVGNNDILYYIIENNTTNCTNDGQITFTVNTLPATAIPPLGDRTFCEDALGTSTHGGVNLETAYNLAVANGDLTNRDVTWFLAYDIPTAVFSSPIVVGAGVGETQNFEVSDGLTIYARVENTITSCVNFAEVDFTVNSLPAPNPIRIGGSPAASPANFCLSSTPILLSIDNATNTNSTYQWSSTTPDIEILGSTTSEFVIVRLDDEITLADNEFLQIVETTQEGCPGPVTQLQIVVETAPSAPSIIGPNDVCSNEAGVIYSVSPANPTSSYAWTIPAGASISGPTDDPTVTINFGTTGGSISVTETNTLGCTSPAAAPETVTIRNRPTITPGLSRTVCSDDLSGITFSTTGVPVATSYQITSVFVTPGLLEDAGNAALNGTSHANVPAGFIANDRFRNLTATNLSVVYTVVPTTENPVGKFCDGNPVNITLTVRPEPYLSTSLDREVCSQEISGLEMDEQPGSVNATAFHYTLLNTNGLTPEAGNAVIPSTGAFPAGAPFDYVINDSYINTTGGPVVVSYTVIPISAAGCESTSAVPIVVRLTVDPEPVGAAITRADQCSDVAFSLSPANILNGLGGTSTYTWVRNPLPAGLTEVAAGTGTGNIAETLQNLTGGTLNATYVVTPTSADGCAGDPYTITVPVDPEPVGAAITRADQCSDVAFSLSPDNITNGLGGTSSYTWVRNPLPAGLTEVAAGTGTGNIAETLQNLTGGTLNATYVVTPTSADGCAGDSYTITVPVDPEPVGAAITRADQCSDVAFSLSPDNITNGLGGTSSYTWVRNPLPAGLTEVAAGTGTGNIAETLQNLTGSTLNATYVVTPTSADGCAGDPYTITVPVDPEPVGAAITRADQCSDVAFSLSPANILNGLGGTSTYTWVRNPLPAGLTEVAAGTGTGNIAETLQNLTGGTLNATYVVTPTSADGCAGDPYTITVPVDPEPVGAAITRADQCSDVAFSLSPDNITNGLGGTSTYTWVRNPLPAGLTEVAAGTGTGNIAETLQNLTGGTLNATYVVTPTSADGCAGDPYTITVPVDPEPVGAAITRADQCSDVAFSLSPDNITNGLGGTSTYTWVRNPLPAGLTEVAAGTGTGNIAETLQNLTGGTLNATYVVTPTSADGCAGDPYTITVPVDPEPVGAAITRADQCSDVAFSLSPDNITNGLGGTSTYTWVRNPLPAGLTQVVGGSGTGNIAETLQNLTGGTLNATYVVTPTSADGCAGDPYTITVPVDPEPVGAAITRADQCSDVAFSLSPDNITNGLGGTSTYTWVRNPLPAGLTQVVGGSGTGNIAETLQNLTGGTLNATYVVTPTSADGCAGDPYTITVPVDPEPVGAAITRADQCSDVAFSLSPDNITNGLGGTSTYTWVRNPLPAGLTQVVGGSGTGNIAETLQNLTGGTLNATYVVTPTSADGCAGDPYTITVPVDPEPVGAAITRADQCSDVAFSLSPDNITNGLGGTSTYTWVRNPLPAGLTQVVGGSGTGNIAETLQNLTGGTLNATYVVTPTSADGCAGDPYTITVPVDPEPVGSLATPAALCSDATLAYNIQTQNINANNGLLSQFTYTVSSDNPDVAAAANRVVPSVDPITDGYINDSGSPANITYSITPFNLVDGCQGDDFDVIFTFNSKPKGFDDTDETCSDVALNYDIQAQNINDAINGNSVVSDFTYSVVSSSGSVPPAPNRTVKSPLPITDTYTNNTGSPVDITYTIVPISQGTNCTGDPFTVTFTIQSEPLGSNTTVDVCGGGAINFNLQGQITNGITSRFYYTVTSSSPADVAPDPDRPIGSASTTGINTSYTNTSGAPVLITYEVTPIANDATNCEGNPFQVRFNIIPGPEGAADTPAPTCSGEQLNYDIQADNVDALGNGIPGRFTYVVSSSNEGVIPTPVSLDRTAASDLPITDTFTNTSTVPVTVTYTITPISDTGGCIGTPFNVFFEITPVPRGGDDLNNIVCSDDPVVYDIQVDNIDTFNGLASEFIYTVTSSDPANVPADADRVVYDAAPINTSYLNTTSSPVFITYSITPRETLSGDLCEGEEFDVRFQINPEPVVNPALDNTVCSDENINVTLATNGVSVNAANYNLTNVTIPLGLTPRAGNVVFPQNGVSATYIRFDRYENLTNAPLTVDYDVIPISASGCQGDLVTIQVEILPEPVLDPLLSPTPVCSGLPSGVILSEDAGSVAAVSYNINGISVPAGLTASAGNANIGDGQGANAIQNDTFINTTSVPLQVIYTIVPVSAAGCEGDAQTVTFTINPSPALANLNDVVCSDAAVGIILATLPSSTSATDYDITDIRPAAGLVPGGSNAGIGLTNNTAYLSTDVFTNNTNGILTVEYDVVPVSGPGCRGPQVTIVITIEPEITINDPADQNICSGDIVSILLDSPTVPSSGNVTFDFTTTVSSPLLTGYTVAAQNKSNGSFISDAIINNTDDPQTVTYHITPEAVGANNGAGCTNPLFTDVVVTVLPVPKVTASSSFVTICEGQNLSIDLTSTTNPSIGTIQFEITNVVATGGVTGFSPIGTFYASSDQIMDAFDNPTTSNQTVTYTITPRAFGTVAGTCSGNPITVVVTVRPRSVVTPTLTNIELCSGESFTNTLSFDVDINSVIAEWTVADNANVDGDNGSIGRTMFFSLVNNSNVPQTLEYIVTPQSLFDASCSGDPVSVFVTVNPIPDVVIIDTEVVRCDGDLSNIPLQGIGTRFEWSADVISGSVAGVDGSSGSEVNDGNARINQVLTNTGTTPAIIRYTIESYYDKTLLTGNDPCEGFVPGFVTLTLSPPVSASIVPHPQDGTNTRVRCTGNVEAVQFAFTGSAPFTLTLDVTDANGITTREVIDNLPSQYAELTSESVTYELVQIEDANGCIATSTESLQVIFEEAIADFEVRGADALNTFGFTNANATVNLDFNSGTGTVEFRFNNFNPANTYTLQIGDEVINVTSPTLTYTFTEPSTFGTLGYVAELQVSTPTIGDVCNDVSSFFIEVLPPEPTVIAAADILEACPPFNVNFESYREDLSLSRNVVVENLVWTINGQTIQTPNPTFTFTQPGVYNVEVKGDNGHGQEAFDNLVITAYPVPTAEFIITQTTVYIPDDGFRPTNRSQGATSFEWDFGDFNTSVSRNPEHFYELEGEYEVTLTAINDFGCVSTKLDTVTVEEGGFTKTPNAFTPNLNGPSGGAEFDPNVPGSGDLANDIFLPITVGVQEFKMWVYDRWGNLIFFSDNKRIGWDGYDSKGNLLPAGVYVYKLDLILSNGQRTTRVGDVTLIR</sequence>
<dbReference type="Pfam" id="PF13585">
    <property type="entry name" value="CHU_C"/>
    <property type="match status" value="1"/>
</dbReference>
<organism evidence="2 3">
    <name type="scientific">Fulvivirga lutea</name>
    <dbReference type="NCBI Taxonomy" id="2810512"/>
    <lineage>
        <taxon>Bacteria</taxon>
        <taxon>Pseudomonadati</taxon>
        <taxon>Bacteroidota</taxon>
        <taxon>Cytophagia</taxon>
        <taxon>Cytophagales</taxon>
        <taxon>Fulvivirgaceae</taxon>
        <taxon>Fulvivirga</taxon>
    </lineage>
</organism>
<dbReference type="EMBL" id="CP070608">
    <property type="protein sequence ID" value="QSE96140.1"/>
    <property type="molecule type" value="Genomic_DNA"/>
</dbReference>
<dbReference type="Pfam" id="PF19408">
    <property type="entry name" value="PKD_6"/>
    <property type="match status" value="2"/>
</dbReference>
<keyword evidence="3" id="KW-1185">Reference proteome</keyword>
<dbReference type="Gene3D" id="2.60.40.10">
    <property type="entry name" value="Immunoglobulins"/>
    <property type="match status" value="1"/>
</dbReference>
<dbReference type="InterPro" id="IPR013783">
    <property type="entry name" value="Ig-like_fold"/>
</dbReference>
<evidence type="ECO:0000313" key="2">
    <source>
        <dbReference type="EMBL" id="QSE96140.1"/>
    </source>
</evidence>
<proteinExistence type="predicted"/>
<feature type="domain" description="PKD" evidence="1">
    <location>
        <begin position="4498"/>
        <end position="4548"/>
    </location>
</feature>
<dbReference type="InterPro" id="IPR045828">
    <property type="entry name" value="PKD_Bacteroidetes"/>
</dbReference>
<dbReference type="InterPro" id="IPR022409">
    <property type="entry name" value="PKD/Chitinase_dom"/>
</dbReference>
<dbReference type="InterPro" id="IPR045829">
    <property type="entry name" value="PKD_6"/>
</dbReference>
<reference evidence="2" key="1">
    <citation type="submission" date="2021-02" db="EMBL/GenBank/DDBJ databases">
        <title>Fulvivirga sp. S481 isolated from sea water.</title>
        <authorList>
            <person name="Bae S.S."/>
            <person name="Baek K."/>
        </authorList>
    </citation>
    <scope>NUCLEOTIDE SEQUENCE</scope>
    <source>
        <strain evidence="2">S481</strain>
    </source>
</reference>